<reference evidence="2 3" key="1">
    <citation type="journal article" date="2019" name="Nat. Ecol. Evol.">
        <title>Megaphylogeny resolves global patterns of mushroom evolution.</title>
        <authorList>
            <person name="Varga T."/>
            <person name="Krizsan K."/>
            <person name="Foldi C."/>
            <person name="Dima B."/>
            <person name="Sanchez-Garcia M."/>
            <person name="Sanchez-Ramirez S."/>
            <person name="Szollosi G.J."/>
            <person name="Szarkandi J.G."/>
            <person name="Papp V."/>
            <person name="Albert L."/>
            <person name="Andreopoulos W."/>
            <person name="Angelini C."/>
            <person name="Antonin V."/>
            <person name="Barry K.W."/>
            <person name="Bougher N.L."/>
            <person name="Buchanan P."/>
            <person name="Buyck B."/>
            <person name="Bense V."/>
            <person name="Catcheside P."/>
            <person name="Chovatia M."/>
            <person name="Cooper J."/>
            <person name="Damon W."/>
            <person name="Desjardin D."/>
            <person name="Finy P."/>
            <person name="Geml J."/>
            <person name="Haridas S."/>
            <person name="Hughes K."/>
            <person name="Justo A."/>
            <person name="Karasinski D."/>
            <person name="Kautmanova I."/>
            <person name="Kiss B."/>
            <person name="Kocsube S."/>
            <person name="Kotiranta H."/>
            <person name="LaButti K.M."/>
            <person name="Lechner B.E."/>
            <person name="Liimatainen K."/>
            <person name="Lipzen A."/>
            <person name="Lukacs Z."/>
            <person name="Mihaltcheva S."/>
            <person name="Morgado L.N."/>
            <person name="Niskanen T."/>
            <person name="Noordeloos M.E."/>
            <person name="Ohm R.A."/>
            <person name="Ortiz-Santana B."/>
            <person name="Ovrebo C."/>
            <person name="Racz N."/>
            <person name="Riley R."/>
            <person name="Savchenko A."/>
            <person name="Shiryaev A."/>
            <person name="Soop K."/>
            <person name="Spirin V."/>
            <person name="Szebenyi C."/>
            <person name="Tomsovsky M."/>
            <person name="Tulloss R.E."/>
            <person name="Uehling J."/>
            <person name="Grigoriev I.V."/>
            <person name="Vagvolgyi C."/>
            <person name="Papp T."/>
            <person name="Martin F.M."/>
            <person name="Miettinen O."/>
            <person name="Hibbett D.S."/>
            <person name="Nagy L.G."/>
        </authorList>
    </citation>
    <scope>NUCLEOTIDE SEQUENCE [LARGE SCALE GENOMIC DNA]</scope>
    <source>
        <strain evidence="2 3">CBS 166.37</strain>
    </source>
</reference>
<keyword evidence="1" id="KW-0472">Membrane</keyword>
<feature type="transmembrane region" description="Helical" evidence="1">
    <location>
        <begin position="20"/>
        <end position="40"/>
    </location>
</feature>
<accession>A0A5C3M1N0</accession>
<proteinExistence type="predicted"/>
<dbReference type="AlphaFoldDB" id="A0A5C3M1N0"/>
<protein>
    <submittedName>
        <fullName evidence="2">Uncharacterized protein</fullName>
    </submittedName>
</protein>
<keyword evidence="3" id="KW-1185">Reference proteome</keyword>
<organism evidence="2 3">
    <name type="scientific">Crucibulum laeve</name>
    <dbReference type="NCBI Taxonomy" id="68775"/>
    <lineage>
        <taxon>Eukaryota</taxon>
        <taxon>Fungi</taxon>
        <taxon>Dikarya</taxon>
        <taxon>Basidiomycota</taxon>
        <taxon>Agaricomycotina</taxon>
        <taxon>Agaricomycetes</taxon>
        <taxon>Agaricomycetidae</taxon>
        <taxon>Agaricales</taxon>
        <taxon>Agaricineae</taxon>
        <taxon>Nidulariaceae</taxon>
        <taxon>Crucibulum</taxon>
    </lineage>
</organism>
<keyword evidence="1" id="KW-1133">Transmembrane helix</keyword>
<dbReference type="EMBL" id="ML213601">
    <property type="protein sequence ID" value="TFK39042.1"/>
    <property type="molecule type" value="Genomic_DNA"/>
</dbReference>
<dbReference type="Proteomes" id="UP000308652">
    <property type="component" value="Unassembled WGS sequence"/>
</dbReference>
<gene>
    <name evidence="2" type="ORF">BDQ12DRAFT_682917</name>
</gene>
<evidence type="ECO:0000313" key="2">
    <source>
        <dbReference type="EMBL" id="TFK39042.1"/>
    </source>
</evidence>
<sequence>MFRMTVQGEQCRVIHFWSRLLLLFFKFGVIASNHLPRIVTKDQYIEKTKREICRTSECYSSLSC</sequence>
<evidence type="ECO:0000256" key="1">
    <source>
        <dbReference type="SAM" id="Phobius"/>
    </source>
</evidence>
<evidence type="ECO:0000313" key="3">
    <source>
        <dbReference type="Proteomes" id="UP000308652"/>
    </source>
</evidence>
<keyword evidence="1" id="KW-0812">Transmembrane</keyword>
<name>A0A5C3M1N0_9AGAR</name>